<evidence type="ECO:0000313" key="2">
    <source>
        <dbReference type="Proteomes" id="UP000031014"/>
    </source>
</evidence>
<evidence type="ECO:0000313" key="1">
    <source>
        <dbReference type="EMBL" id="GAM16044.1"/>
    </source>
</evidence>
<sequence length="46" mass="5262">MMGYVSVKEQKELTAQIHSITFSKKQAGSYGINICTLKRVFTETFF</sequence>
<name>A0A0A8X9U8_MESS1</name>
<comment type="caution">
    <text evidence="1">The sequence shown here is derived from an EMBL/GenBank/DDBJ whole genome shotgun (WGS) entry which is preliminary data.</text>
</comment>
<dbReference type="AlphaFoldDB" id="A0A0A8X9U8"/>
<keyword evidence="2" id="KW-1185">Reference proteome</keyword>
<dbReference type="Proteomes" id="UP000031014">
    <property type="component" value="Unassembled WGS sequence"/>
</dbReference>
<protein>
    <submittedName>
        <fullName evidence="1">Uncharacterized protein</fullName>
    </submittedName>
</protein>
<dbReference type="EMBL" id="BASE01000106">
    <property type="protein sequence ID" value="GAM16044.1"/>
    <property type="molecule type" value="Genomic_DNA"/>
</dbReference>
<organism evidence="1 2">
    <name type="scientific">Mesobacillus selenatarsenatis (strain DSM 18680 / JCM 14380 / FERM P-15431 / SF-1)</name>
    <dbReference type="NCBI Taxonomy" id="1321606"/>
    <lineage>
        <taxon>Bacteria</taxon>
        <taxon>Bacillati</taxon>
        <taxon>Bacillota</taxon>
        <taxon>Bacilli</taxon>
        <taxon>Bacillales</taxon>
        <taxon>Bacillaceae</taxon>
        <taxon>Mesobacillus</taxon>
    </lineage>
</organism>
<proteinExistence type="predicted"/>
<gene>
    <name evidence="1" type="ORF">SAMD00020551_4216</name>
</gene>
<accession>A0A0A8X9U8</accession>
<dbReference type="STRING" id="1321606.SAMD00020551_4216"/>
<reference evidence="1 2" key="1">
    <citation type="submission" date="2013-06" db="EMBL/GenBank/DDBJ databases">
        <title>Whole genome shotgun sequence of Bacillus selenatarsenatis SF-1.</title>
        <authorList>
            <person name="Kuroda M."/>
            <person name="Sei K."/>
            <person name="Yamashita M."/>
            <person name="Ike M."/>
        </authorList>
    </citation>
    <scope>NUCLEOTIDE SEQUENCE [LARGE SCALE GENOMIC DNA]</scope>
    <source>
        <strain evidence="1 2">SF-1</strain>
    </source>
</reference>